<keyword evidence="4" id="KW-0676">Redox-active center</keyword>
<dbReference type="AlphaFoldDB" id="A0A8I1L8T8"/>
<evidence type="ECO:0000256" key="1">
    <source>
        <dbReference type="ARBA" id="ARBA00022559"/>
    </source>
</evidence>
<dbReference type="PROSITE" id="PS51352">
    <property type="entry name" value="THIOREDOXIN_2"/>
    <property type="match status" value="1"/>
</dbReference>
<dbReference type="RefSeq" id="WP_005324967.1">
    <property type="nucleotide sequence ID" value="NZ_CP175780.1"/>
</dbReference>
<accession>A0A8I1L8T8</accession>
<keyword evidence="3" id="KW-1015">Disulfide bond</keyword>
<keyword evidence="2" id="KW-0049">Antioxidant</keyword>
<dbReference type="InterPro" id="IPR013766">
    <property type="entry name" value="Thioredoxin_domain"/>
</dbReference>
<evidence type="ECO:0000313" key="7">
    <source>
        <dbReference type="Proteomes" id="UP000603369"/>
    </source>
</evidence>
<keyword evidence="7" id="KW-1185">Reference proteome</keyword>
<sequence length="165" mass="18251">MVEPDFTDPPTPTVGELPAVGDPLPEFELIGTDLRQITNETFAGTRLIISILPSIETPACQEQLRRFHEQVSQLDNTKLLSVSLDLPFTLKRFCAADGIDDVIAASAFRSDFGEKFGVTVRDSVLEGLLARSVVVADENHKVIHTQMVPGVVTELDYDEVWDILR</sequence>
<dbReference type="CDD" id="cd03014">
    <property type="entry name" value="PRX_Atyp2cys"/>
    <property type="match status" value="1"/>
</dbReference>
<evidence type="ECO:0000256" key="2">
    <source>
        <dbReference type="ARBA" id="ARBA00022862"/>
    </source>
</evidence>
<dbReference type="Pfam" id="PF08534">
    <property type="entry name" value="Redoxin"/>
    <property type="match status" value="1"/>
</dbReference>
<reference evidence="6 7" key="1">
    <citation type="submission" date="2020-12" db="EMBL/GenBank/DDBJ databases">
        <title>Draft genome sequence of the commensal strain Corynebacterium tuberculostearicum MFP09/CIP 102622 isolated from human skin.</title>
        <authorList>
            <person name="Boukerb A.M."/>
            <person name="Janvier X."/>
            <person name="Feuilloley M.G.J."/>
            <person name="Groboillot A."/>
        </authorList>
    </citation>
    <scope>NUCLEOTIDE SEQUENCE [LARGE SCALE GENOMIC DNA]</scope>
    <source>
        <strain evidence="6 7">CIP 102622</strain>
    </source>
</reference>
<name>A0A8I1L8T8_9CORY</name>
<evidence type="ECO:0000259" key="5">
    <source>
        <dbReference type="PROSITE" id="PS51352"/>
    </source>
</evidence>
<proteinExistence type="predicted"/>
<dbReference type="InterPro" id="IPR050455">
    <property type="entry name" value="Tpx_Peroxidase_subfamily"/>
</dbReference>
<protein>
    <submittedName>
        <fullName evidence="6">Thiol peroxidase</fullName>
        <ecNumber evidence="6">1.11.1.-</ecNumber>
    </submittedName>
</protein>
<dbReference type="InterPro" id="IPR013740">
    <property type="entry name" value="Redoxin"/>
</dbReference>
<organism evidence="6 7">
    <name type="scientific">Corynebacterium tuberculostearicum</name>
    <dbReference type="NCBI Taxonomy" id="38304"/>
    <lineage>
        <taxon>Bacteria</taxon>
        <taxon>Bacillati</taxon>
        <taxon>Actinomycetota</taxon>
        <taxon>Actinomycetes</taxon>
        <taxon>Mycobacteriales</taxon>
        <taxon>Corynebacteriaceae</taxon>
        <taxon>Corynebacterium</taxon>
    </lineage>
</organism>
<dbReference type="GO" id="GO:0008379">
    <property type="term" value="F:thioredoxin peroxidase activity"/>
    <property type="evidence" value="ECO:0007669"/>
    <property type="project" value="InterPro"/>
</dbReference>
<dbReference type="InterPro" id="IPR002065">
    <property type="entry name" value="TPX"/>
</dbReference>
<dbReference type="Gene3D" id="3.40.30.10">
    <property type="entry name" value="Glutaredoxin"/>
    <property type="match status" value="1"/>
</dbReference>
<evidence type="ECO:0000256" key="3">
    <source>
        <dbReference type="ARBA" id="ARBA00023157"/>
    </source>
</evidence>
<dbReference type="Proteomes" id="UP000603369">
    <property type="component" value="Unassembled WGS sequence"/>
</dbReference>
<dbReference type="EMBL" id="JAEHFL010000006">
    <property type="protein sequence ID" value="MBK3427913.1"/>
    <property type="molecule type" value="Genomic_DNA"/>
</dbReference>
<feature type="domain" description="Thioredoxin" evidence="5">
    <location>
        <begin position="18"/>
        <end position="165"/>
    </location>
</feature>
<dbReference type="PANTHER" id="PTHR43110:SF1">
    <property type="entry name" value="THIOL PEROXIDASE"/>
    <property type="match status" value="1"/>
</dbReference>
<comment type="caution">
    <text evidence="6">The sequence shown here is derived from an EMBL/GenBank/DDBJ whole genome shotgun (WGS) entry which is preliminary data.</text>
</comment>
<gene>
    <name evidence="6" type="primary">tpx</name>
    <name evidence="6" type="ORF">JDP02_05180</name>
</gene>
<dbReference type="InterPro" id="IPR036249">
    <property type="entry name" value="Thioredoxin-like_sf"/>
</dbReference>
<evidence type="ECO:0000256" key="4">
    <source>
        <dbReference type="ARBA" id="ARBA00023284"/>
    </source>
</evidence>
<evidence type="ECO:0000313" key="6">
    <source>
        <dbReference type="EMBL" id="MBK3427913.1"/>
    </source>
</evidence>
<keyword evidence="6" id="KW-0560">Oxidoreductase</keyword>
<dbReference type="NCBIfam" id="NF001808">
    <property type="entry name" value="PRK00522.1"/>
    <property type="match status" value="1"/>
</dbReference>
<dbReference type="PANTHER" id="PTHR43110">
    <property type="entry name" value="THIOL PEROXIDASE"/>
    <property type="match status" value="1"/>
</dbReference>
<keyword evidence="1 6" id="KW-0575">Peroxidase</keyword>
<dbReference type="SUPFAM" id="SSF52833">
    <property type="entry name" value="Thioredoxin-like"/>
    <property type="match status" value="1"/>
</dbReference>
<dbReference type="EC" id="1.11.1.-" evidence="6"/>